<dbReference type="EMBL" id="OZ075115">
    <property type="protein sequence ID" value="CAL5061588.1"/>
    <property type="molecule type" value="Genomic_DNA"/>
</dbReference>
<accession>A0ABC9ER46</accession>
<evidence type="ECO:0000313" key="3">
    <source>
        <dbReference type="Proteomes" id="UP001497457"/>
    </source>
</evidence>
<feature type="compositionally biased region" description="Basic residues" evidence="1">
    <location>
        <begin position="353"/>
        <end position="363"/>
    </location>
</feature>
<keyword evidence="3" id="KW-1185">Reference proteome</keyword>
<feature type="compositionally biased region" description="Polar residues" evidence="1">
    <location>
        <begin position="326"/>
        <end position="338"/>
    </location>
</feature>
<feature type="compositionally biased region" description="Polar residues" evidence="1">
    <location>
        <begin position="260"/>
        <end position="281"/>
    </location>
</feature>
<organism evidence="2 3">
    <name type="scientific">Urochloa decumbens</name>
    <dbReference type="NCBI Taxonomy" id="240449"/>
    <lineage>
        <taxon>Eukaryota</taxon>
        <taxon>Viridiplantae</taxon>
        <taxon>Streptophyta</taxon>
        <taxon>Embryophyta</taxon>
        <taxon>Tracheophyta</taxon>
        <taxon>Spermatophyta</taxon>
        <taxon>Magnoliopsida</taxon>
        <taxon>Liliopsida</taxon>
        <taxon>Poales</taxon>
        <taxon>Poaceae</taxon>
        <taxon>PACMAD clade</taxon>
        <taxon>Panicoideae</taxon>
        <taxon>Panicodae</taxon>
        <taxon>Paniceae</taxon>
        <taxon>Melinidinae</taxon>
        <taxon>Urochloa</taxon>
    </lineage>
</organism>
<proteinExistence type="predicted"/>
<evidence type="ECO:0008006" key="4">
    <source>
        <dbReference type="Google" id="ProtNLM"/>
    </source>
</evidence>
<dbReference type="AlphaFoldDB" id="A0ABC9ER46"/>
<protein>
    <recommendedName>
        <fullName evidence="4">J domain-containing protein</fullName>
    </recommendedName>
</protein>
<evidence type="ECO:0000256" key="1">
    <source>
        <dbReference type="SAM" id="MobiDB-lite"/>
    </source>
</evidence>
<dbReference type="Proteomes" id="UP001497457">
    <property type="component" value="Chromosome 5rd"/>
</dbReference>
<feature type="compositionally biased region" description="Basic residues" evidence="1">
    <location>
        <begin position="486"/>
        <end position="495"/>
    </location>
</feature>
<feature type="region of interest" description="Disordered" evidence="1">
    <location>
        <begin position="323"/>
        <end position="364"/>
    </location>
</feature>
<dbReference type="PANTHER" id="PTHR45496">
    <property type="entry name" value="CHAPERONE DNAJ-DOMAIN SUPERFAMILY PROTEIN"/>
    <property type="match status" value="1"/>
</dbReference>
<reference evidence="2" key="1">
    <citation type="submission" date="2024-10" db="EMBL/GenBank/DDBJ databases">
        <authorList>
            <person name="Ryan C."/>
        </authorList>
    </citation>
    <scope>NUCLEOTIDE SEQUENCE [LARGE SCALE GENOMIC DNA]</scope>
</reference>
<dbReference type="PANTHER" id="PTHR45496:SF1">
    <property type="entry name" value="CHAPERONE DNAJ-DOMAIN SUPERFAMILY PROTEIN"/>
    <property type="match status" value="1"/>
</dbReference>
<feature type="compositionally biased region" description="Polar residues" evidence="1">
    <location>
        <begin position="385"/>
        <end position="435"/>
    </location>
</feature>
<feature type="region of interest" description="Disordered" evidence="1">
    <location>
        <begin position="474"/>
        <end position="495"/>
    </location>
</feature>
<name>A0ABC9ER46_9POAL</name>
<feature type="region of interest" description="Disordered" evidence="1">
    <location>
        <begin position="245"/>
        <end position="281"/>
    </location>
</feature>
<dbReference type="InterPro" id="IPR053052">
    <property type="entry name" value="Imprinting_Balance_Reg"/>
</dbReference>
<sequence>MDFSAGGGGGGRGEPARWLEIAGKLLAARDLVGCKRLAERAVEADPNLPGADELLAVADVLLASQRQLPSGRPDPVAVLQLQPGSDPAAVKRSFSRLSQLVSAPRNPRPAADTALHLLQEAFADLSKNASSDTPPPPASAPASGGASAAAAADADADAFWTACPYCCHVYKYQRTLVGRALRCQSAGCRRAFVATEIPTVPPIVPGTDMYYCAWGFFPMGFPKPADLSTNWRPFCPMFPGNFQSPTQPASAGTANVDPRNFQSPAQPASAGTANVNPRNFQSPPQPAVAGTANVNPDNFQSPPQPASVGTANVDVQNVENKGGPINANSTPANVQLGNRSGVRGSATGPSRGTMKKTTARKKVGSMLEKHASIGVESGIEPSMIGSDSWNGNASSGSRQAVGTRQTANVDPTNFQSPLQPTAAGTANVNPNNFQSPPQPASAGIANVDVQNVENKGRPINANSTPANVQLENRSGVRGSATGPSRGRMKKTTARKKVGTMLKEHASIGAESGIEPSMIGSDSWNGNAGSGSGQTVGTREININEVAKPTDGAAILNFGGDEDIGFDLDVDATDAILGNLQHLPFLREDDNTRRMF</sequence>
<feature type="region of interest" description="Disordered" evidence="1">
    <location>
        <begin position="385"/>
        <end position="442"/>
    </location>
</feature>
<gene>
    <name evidence="2" type="ORF">URODEC1_LOCUS97810</name>
</gene>
<evidence type="ECO:0000313" key="2">
    <source>
        <dbReference type="EMBL" id="CAL5061588.1"/>
    </source>
</evidence>